<geneLocation type="plasmid" evidence="2">
    <name>unnamed</name>
</geneLocation>
<accession>A0AAU7ZXS1</accession>
<dbReference type="RefSeq" id="WP_353067730.1">
    <property type="nucleotide sequence ID" value="NZ_CP132943.1"/>
</dbReference>
<dbReference type="InterPro" id="IPR004843">
    <property type="entry name" value="Calcineurin-like_PHP"/>
</dbReference>
<feature type="domain" description="Calcineurin-like phosphoesterase" evidence="1">
    <location>
        <begin position="8"/>
        <end position="181"/>
    </location>
</feature>
<reference evidence="2" key="1">
    <citation type="submission" date="2023-08" db="EMBL/GenBank/DDBJ databases">
        <authorList>
            <person name="Messyasz A."/>
            <person name="Mannisto M.K."/>
            <person name="Kerkhof L.J."/>
            <person name="Haggblom M."/>
        </authorList>
    </citation>
    <scope>NUCLEOTIDE SEQUENCE</scope>
    <source>
        <strain evidence="2">X5P6</strain>
        <plasmid evidence="2">unnamed</plasmid>
    </source>
</reference>
<dbReference type="AlphaFoldDB" id="A0AAU7ZXS1"/>
<dbReference type="PANTHER" id="PTHR12905">
    <property type="entry name" value="METALLOPHOSPHOESTERASE"/>
    <property type="match status" value="1"/>
</dbReference>
<reference evidence="2" key="2">
    <citation type="journal article" date="2024" name="Environ. Microbiol.">
        <title>Genome analysis and description of Tunturibacter gen. nov. expands the diversity of Terriglobia in tundra soils.</title>
        <authorList>
            <person name="Messyasz A."/>
            <person name="Mannisto M.K."/>
            <person name="Kerkhof L.J."/>
            <person name="Haggblom M.M."/>
        </authorList>
    </citation>
    <scope>NUCLEOTIDE SEQUENCE</scope>
    <source>
        <strain evidence="2">X5P6</strain>
    </source>
</reference>
<keyword evidence="2" id="KW-0614">Plasmid</keyword>
<dbReference type="EMBL" id="CP132943">
    <property type="protein sequence ID" value="XCB35649.1"/>
    <property type="molecule type" value="Genomic_DNA"/>
</dbReference>
<dbReference type="CDD" id="cd07379">
    <property type="entry name" value="MPP_239FB"/>
    <property type="match status" value="1"/>
</dbReference>
<dbReference type="SUPFAM" id="SSF56300">
    <property type="entry name" value="Metallo-dependent phosphatases"/>
    <property type="match status" value="1"/>
</dbReference>
<dbReference type="PANTHER" id="PTHR12905:SF0">
    <property type="entry name" value="CALCINEURIN-LIKE PHOSPHOESTERASE DOMAIN-CONTAINING PROTEIN"/>
    <property type="match status" value="1"/>
</dbReference>
<dbReference type="InterPro" id="IPR051693">
    <property type="entry name" value="UPF0046_metallophosphoest"/>
</dbReference>
<protein>
    <submittedName>
        <fullName evidence="2">Metallophosphatase domain-containing protein</fullName>
    </submittedName>
</protein>
<proteinExistence type="predicted"/>
<gene>
    <name evidence="2" type="ORF">RBB77_23255</name>
</gene>
<dbReference type="InterPro" id="IPR029052">
    <property type="entry name" value="Metallo-depent_PP-like"/>
</dbReference>
<evidence type="ECO:0000313" key="2">
    <source>
        <dbReference type="EMBL" id="XCB35649.1"/>
    </source>
</evidence>
<dbReference type="Gene3D" id="3.60.21.10">
    <property type="match status" value="1"/>
</dbReference>
<name>A0AAU7ZXS1_9BACT</name>
<dbReference type="GO" id="GO:0016787">
    <property type="term" value="F:hydrolase activity"/>
    <property type="evidence" value="ECO:0007669"/>
    <property type="project" value="InterPro"/>
</dbReference>
<sequence>MTRATSVRIVCLSDTHGLHRRLTLPPADILIHSGDFMVHGQSTDEIDDFNAWLGNLPHKHKIVIAGNHDLLFEVRPTEARARITNAVYLEDTGVTLEGLTFWGSPVTPVLGDWAFAADRGAAIRRHWDKIPGDTDVLVTHGPPFGTLDKPDILARHLGCQELTKAVIRTKPRLHVFGHVHGGYGRESAWNNMLLVNCAVLNEAYALTNQPTVVDLIR</sequence>
<evidence type="ECO:0000259" key="1">
    <source>
        <dbReference type="Pfam" id="PF00149"/>
    </source>
</evidence>
<organism evidence="2">
    <name type="scientific">Tunturiibacter psychrotolerans</name>
    <dbReference type="NCBI Taxonomy" id="3069686"/>
    <lineage>
        <taxon>Bacteria</taxon>
        <taxon>Pseudomonadati</taxon>
        <taxon>Acidobacteriota</taxon>
        <taxon>Terriglobia</taxon>
        <taxon>Terriglobales</taxon>
        <taxon>Acidobacteriaceae</taxon>
        <taxon>Tunturiibacter</taxon>
    </lineage>
</organism>
<dbReference type="Pfam" id="PF00149">
    <property type="entry name" value="Metallophos"/>
    <property type="match status" value="1"/>
</dbReference>
<dbReference type="KEGG" id="tpsc:RBB77_23255"/>